<keyword evidence="4" id="KW-1185">Reference proteome</keyword>
<dbReference type="SUPFAM" id="SSF54637">
    <property type="entry name" value="Thioesterase/thiol ester dehydrase-isomerase"/>
    <property type="match status" value="2"/>
</dbReference>
<feature type="domain" description="Acyl-CoA thioesterase-like N-terminal HotDog" evidence="1">
    <location>
        <begin position="38"/>
        <end position="118"/>
    </location>
</feature>
<protein>
    <recommendedName>
        <fullName evidence="5">Acyl-CoA thioesterase</fullName>
    </recommendedName>
</protein>
<dbReference type="PANTHER" id="PTHR38110">
    <property type="entry name" value="CHROMOSOME 23, WHOLE GENOME SHOTGUN SEQUENCE"/>
    <property type="match status" value="1"/>
</dbReference>
<sequence length="300" mass="32003">MGAAEDHRGAVVFRTMADLDTDSAVSSLGEGRFTAVLSRDWSVWGPNGGYLAAIALRAAGAMARFPRPASLSCNFLGVATFAAVDVEVTALQRSRRAECLRVEMTQRGKPILHATVWTLAETVDGPAAEWTEPPIVPGPERLPALEAQVAAEQHEVLPIWLTCYEIRLAGEHDEGADRPARDPVVRGWMRMREPGPFASDVWLDACRAIVAADLVQFPAVTQGFPARDLTFVAPSLDLYTAFHRPAEGVEWLLVEGQGVAAGGGLIAGRASVWAPDGRPVATGSQQMLVRGGTRPTASSG</sequence>
<dbReference type="InterPro" id="IPR052389">
    <property type="entry name" value="Sec_Metab_Biosynth-Assoc"/>
</dbReference>
<accession>A0ABP7F9J1</accession>
<proteinExistence type="predicted"/>
<evidence type="ECO:0008006" key="5">
    <source>
        <dbReference type="Google" id="ProtNLM"/>
    </source>
</evidence>
<gene>
    <name evidence="3" type="ORF">GCM10022402_13170</name>
</gene>
<evidence type="ECO:0000313" key="4">
    <source>
        <dbReference type="Proteomes" id="UP001500908"/>
    </source>
</evidence>
<evidence type="ECO:0000259" key="1">
    <source>
        <dbReference type="Pfam" id="PF13622"/>
    </source>
</evidence>
<dbReference type="Pfam" id="PF13622">
    <property type="entry name" value="4HBT_3"/>
    <property type="match status" value="1"/>
</dbReference>
<feature type="domain" description="Acyl-CoA thioesterase-like C-terminal" evidence="2">
    <location>
        <begin position="141"/>
        <end position="289"/>
    </location>
</feature>
<dbReference type="EMBL" id="BAABDD010000004">
    <property type="protein sequence ID" value="GAA3734218.1"/>
    <property type="molecule type" value="Genomic_DNA"/>
</dbReference>
<dbReference type="PANTHER" id="PTHR38110:SF1">
    <property type="entry name" value="THIOESTERASE DOMAIN-CONTAINING PROTEIN"/>
    <property type="match status" value="1"/>
</dbReference>
<reference evidence="4" key="1">
    <citation type="journal article" date="2019" name="Int. J. Syst. Evol. Microbiol.">
        <title>The Global Catalogue of Microorganisms (GCM) 10K type strain sequencing project: providing services to taxonomists for standard genome sequencing and annotation.</title>
        <authorList>
            <consortium name="The Broad Institute Genomics Platform"/>
            <consortium name="The Broad Institute Genome Sequencing Center for Infectious Disease"/>
            <person name="Wu L."/>
            <person name="Ma J."/>
        </authorList>
    </citation>
    <scope>NUCLEOTIDE SEQUENCE [LARGE SCALE GENOMIC DNA]</scope>
    <source>
        <strain evidence="4">JCM 17137</strain>
    </source>
</reference>
<organism evidence="3 4">
    <name type="scientific">Salinactinospora qingdaonensis</name>
    <dbReference type="NCBI Taxonomy" id="702744"/>
    <lineage>
        <taxon>Bacteria</taxon>
        <taxon>Bacillati</taxon>
        <taxon>Actinomycetota</taxon>
        <taxon>Actinomycetes</taxon>
        <taxon>Streptosporangiales</taxon>
        <taxon>Nocardiopsidaceae</taxon>
        <taxon>Salinactinospora</taxon>
    </lineage>
</organism>
<dbReference type="InterPro" id="IPR049450">
    <property type="entry name" value="ACOT8-like_C"/>
</dbReference>
<dbReference type="InterPro" id="IPR049449">
    <property type="entry name" value="TesB_ACOT8-like_N"/>
</dbReference>
<dbReference type="InterPro" id="IPR042171">
    <property type="entry name" value="Acyl-CoA_hotdog"/>
</dbReference>
<dbReference type="Gene3D" id="2.40.160.210">
    <property type="entry name" value="Acyl-CoA thioesterase, double hotdog domain"/>
    <property type="match status" value="1"/>
</dbReference>
<dbReference type="InterPro" id="IPR029069">
    <property type="entry name" value="HotDog_dom_sf"/>
</dbReference>
<evidence type="ECO:0000259" key="2">
    <source>
        <dbReference type="Pfam" id="PF20789"/>
    </source>
</evidence>
<name>A0ABP7F9J1_9ACTN</name>
<evidence type="ECO:0000313" key="3">
    <source>
        <dbReference type="EMBL" id="GAA3734218.1"/>
    </source>
</evidence>
<comment type="caution">
    <text evidence="3">The sequence shown here is derived from an EMBL/GenBank/DDBJ whole genome shotgun (WGS) entry which is preliminary data.</text>
</comment>
<dbReference type="Pfam" id="PF20789">
    <property type="entry name" value="4HBT_3C"/>
    <property type="match status" value="1"/>
</dbReference>
<dbReference type="Proteomes" id="UP001500908">
    <property type="component" value="Unassembled WGS sequence"/>
</dbReference>